<sequence>MLKLCVVLLATFVGLSTAFGPPDYFDEFSLLRCMVANPRAGQRDQPDTKEEPIPVLPFHVVYDDFGSWFQPVPSQIRSPVSGEFSAGLRDFLLEYVGSIVNIQLSTVGGNTPTSIDNAPAGQLIPQRLRLIEGGSVGARPDCRVSWVPIPPRAALLRSKRVVLGVVDLFTLPCLAISSS</sequence>
<feature type="signal peptide" evidence="1">
    <location>
        <begin position="1"/>
        <end position="18"/>
    </location>
</feature>
<name>A0AA35SCT9_GEOBA</name>
<organism evidence="2 3">
    <name type="scientific">Geodia barretti</name>
    <name type="common">Barrett's horny sponge</name>
    <dbReference type="NCBI Taxonomy" id="519541"/>
    <lineage>
        <taxon>Eukaryota</taxon>
        <taxon>Metazoa</taxon>
        <taxon>Porifera</taxon>
        <taxon>Demospongiae</taxon>
        <taxon>Heteroscleromorpha</taxon>
        <taxon>Tetractinellida</taxon>
        <taxon>Astrophorina</taxon>
        <taxon>Geodiidae</taxon>
        <taxon>Geodia</taxon>
    </lineage>
</organism>
<keyword evidence="3" id="KW-1185">Reference proteome</keyword>
<comment type="caution">
    <text evidence="2">The sequence shown here is derived from an EMBL/GenBank/DDBJ whole genome shotgun (WGS) entry which is preliminary data.</text>
</comment>
<reference evidence="2" key="1">
    <citation type="submission" date="2023-03" db="EMBL/GenBank/DDBJ databases">
        <authorList>
            <person name="Steffen K."/>
            <person name="Cardenas P."/>
        </authorList>
    </citation>
    <scope>NUCLEOTIDE SEQUENCE</scope>
</reference>
<dbReference type="EMBL" id="CASHTH010002292">
    <property type="protein sequence ID" value="CAI8027628.1"/>
    <property type="molecule type" value="Genomic_DNA"/>
</dbReference>
<feature type="chain" id="PRO_5041356192" description="Secreted protein" evidence="1">
    <location>
        <begin position="19"/>
        <end position="179"/>
    </location>
</feature>
<keyword evidence="1" id="KW-0732">Signal</keyword>
<evidence type="ECO:0008006" key="4">
    <source>
        <dbReference type="Google" id="ProtNLM"/>
    </source>
</evidence>
<protein>
    <recommendedName>
        <fullName evidence="4">Secreted protein</fullName>
    </recommendedName>
</protein>
<proteinExistence type="predicted"/>
<evidence type="ECO:0000256" key="1">
    <source>
        <dbReference type="SAM" id="SignalP"/>
    </source>
</evidence>
<dbReference type="Proteomes" id="UP001174909">
    <property type="component" value="Unassembled WGS sequence"/>
</dbReference>
<accession>A0AA35SCT9</accession>
<evidence type="ECO:0000313" key="3">
    <source>
        <dbReference type="Proteomes" id="UP001174909"/>
    </source>
</evidence>
<gene>
    <name evidence="2" type="ORF">GBAR_LOCUS15767</name>
</gene>
<evidence type="ECO:0000313" key="2">
    <source>
        <dbReference type="EMBL" id="CAI8027628.1"/>
    </source>
</evidence>
<dbReference type="AlphaFoldDB" id="A0AA35SCT9"/>